<accession>A0A086ZJW4</accession>
<dbReference type="RefSeq" id="WP_052118108.1">
    <property type="nucleotide sequence ID" value="NZ_JDUS01000001.1"/>
</dbReference>
<evidence type="ECO:0000256" key="1">
    <source>
        <dbReference type="SAM" id="Phobius"/>
    </source>
</evidence>
<feature type="transmembrane region" description="Helical" evidence="1">
    <location>
        <begin position="50"/>
        <end position="68"/>
    </location>
</feature>
<feature type="transmembrane region" description="Helical" evidence="1">
    <location>
        <begin position="7"/>
        <end position="30"/>
    </location>
</feature>
<reference evidence="2 3" key="1">
    <citation type="submission" date="2014-03" db="EMBL/GenBank/DDBJ databases">
        <title>Genomics of Bifidobacteria.</title>
        <authorList>
            <person name="Ventura M."/>
            <person name="Milani C."/>
            <person name="Lugli G.A."/>
        </authorList>
    </citation>
    <scope>NUCLEOTIDE SEQUENCE [LARGE SCALE GENOMIC DNA]</scope>
    <source>
        <strain evidence="2 3">DSM 22767</strain>
    </source>
</reference>
<protein>
    <submittedName>
        <fullName evidence="2">Putative membrane protein</fullName>
    </submittedName>
</protein>
<gene>
    <name evidence="2" type="ORF">BBOH_0287</name>
</gene>
<dbReference type="STRING" id="1437606.BBOH_0287"/>
<keyword evidence="1" id="KW-0472">Membrane</keyword>
<keyword evidence="1" id="KW-0812">Transmembrane</keyword>
<sequence>MSALQDLVVGMLNAVVGGGVGNLASSLLLSSPEAWNSGLYQTALNIHQTAVKPLTAVVLAVMFSMELARNSATGTR</sequence>
<dbReference type="OrthoDB" id="3260785at2"/>
<keyword evidence="1" id="KW-1133">Transmembrane helix</keyword>
<dbReference type="AlphaFoldDB" id="A0A086ZJW4"/>
<dbReference type="Proteomes" id="UP000029096">
    <property type="component" value="Unassembled WGS sequence"/>
</dbReference>
<dbReference type="EMBL" id="JGYP01000001">
    <property type="protein sequence ID" value="KFI46814.1"/>
    <property type="molecule type" value="Genomic_DNA"/>
</dbReference>
<organism evidence="2 3">
    <name type="scientific">Bifidobacterium bohemicum DSM 22767</name>
    <dbReference type="NCBI Taxonomy" id="1437606"/>
    <lineage>
        <taxon>Bacteria</taxon>
        <taxon>Bacillati</taxon>
        <taxon>Actinomycetota</taxon>
        <taxon>Actinomycetes</taxon>
        <taxon>Bifidobacteriales</taxon>
        <taxon>Bifidobacteriaceae</taxon>
        <taxon>Bifidobacterium</taxon>
    </lineage>
</organism>
<evidence type="ECO:0000313" key="3">
    <source>
        <dbReference type="Proteomes" id="UP000029096"/>
    </source>
</evidence>
<comment type="caution">
    <text evidence="2">The sequence shown here is derived from an EMBL/GenBank/DDBJ whole genome shotgun (WGS) entry which is preliminary data.</text>
</comment>
<evidence type="ECO:0000313" key="2">
    <source>
        <dbReference type="EMBL" id="KFI46814.1"/>
    </source>
</evidence>
<proteinExistence type="predicted"/>
<name>A0A086ZJW4_9BIFI</name>
<keyword evidence="3" id="KW-1185">Reference proteome</keyword>